<name>A0AAW1R3L3_9CHLO</name>
<keyword evidence="5" id="KW-0031">Aminopeptidase</keyword>
<gene>
    <name evidence="12" type="ORF">WJX74_003915</name>
</gene>
<feature type="region of interest" description="Disordered" evidence="10">
    <location>
        <begin position="290"/>
        <end position="363"/>
    </location>
</feature>
<accession>A0AAW1R3L3</accession>
<evidence type="ECO:0000256" key="4">
    <source>
        <dbReference type="ARBA" id="ARBA00012568"/>
    </source>
</evidence>
<dbReference type="AlphaFoldDB" id="A0AAW1R3L3"/>
<evidence type="ECO:0000256" key="10">
    <source>
        <dbReference type="SAM" id="MobiDB-lite"/>
    </source>
</evidence>
<evidence type="ECO:0000256" key="8">
    <source>
        <dbReference type="ARBA" id="ARBA00022801"/>
    </source>
</evidence>
<keyword evidence="6" id="KW-0963">Cytoplasm</keyword>
<evidence type="ECO:0000256" key="6">
    <source>
        <dbReference type="ARBA" id="ARBA00022490"/>
    </source>
</evidence>
<feature type="domain" description="AB hydrolase-1" evidence="11">
    <location>
        <begin position="112"/>
        <end position="438"/>
    </location>
</feature>
<evidence type="ECO:0000313" key="13">
    <source>
        <dbReference type="Proteomes" id="UP001438707"/>
    </source>
</evidence>
<evidence type="ECO:0000259" key="11">
    <source>
        <dbReference type="Pfam" id="PF00561"/>
    </source>
</evidence>
<evidence type="ECO:0000256" key="9">
    <source>
        <dbReference type="ARBA" id="ARBA00029605"/>
    </source>
</evidence>
<dbReference type="GO" id="GO:0004177">
    <property type="term" value="F:aminopeptidase activity"/>
    <property type="evidence" value="ECO:0007669"/>
    <property type="project" value="UniProtKB-KW"/>
</dbReference>
<keyword evidence="7" id="KW-0645">Protease</keyword>
<proteinExistence type="inferred from homology"/>
<keyword evidence="8" id="KW-0378">Hydrolase</keyword>
<evidence type="ECO:0000256" key="7">
    <source>
        <dbReference type="ARBA" id="ARBA00022670"/>
    </source>
</evidence>
<organism evidence="12 13">
    <name type="scientific">Apatococcus lobatus</name>
    <dbReference type="NCBI Taxonomy" id="904363"/>
    <lineage>
        <taxon>Eukaryota</taxon>
        <taxon>Viridiplantae</taxon>
        <taxon>Chlorophyta</taxon>
        <taxon>core chlorophytes</taxon>
        <taxon>Trebouxiophyceae</taxon>
        <taxon>Chlorellales</taxon>
        <taxon>Chlorellaceae</taxon>
        <taxon>Apatococcus</taxon>
    </lineage>
</organism>
<comment type="similarity">
    <text evidence="3">Belongs to the peptidase S33 family.</text>
</comment>
<evidence type="ECO:0000256" key="2">
    <source>
        <dbReference type="ARBA" id="ARBA00004496"/>
    </source>
</evidence>
<evidence type="ECO:0000256" key="3">
    <source>
        <dbReference type="ARBA" id="ARBA00010088"/>
    </source>
</evidence>
<feature type="compositionally biased region" description="Polar residues" evidence="10">
    <location>
        <begin position="313"/>
        <end position="326"/>
    </location>
</feature>
<dbReference type="InterPro" id="IPR029058">
    <property type="entry name" value="AB_hydrolase_fold"/>
</dbReference>
<keyword evidence="13" id="KW-1185">Reference proteome</keyword>
<evidence type="ECO:0000313" key="12">
    <source>
        <dbReference type="EMBL" id="KAK9828219.1"/>
    </source>
</evidence>
<sequence length="480" mass="51780">MSVEHGTTCPLQCPQRLLCLSSQNFIQAKRSRKRDAVLSFVSRRLKGLLSGLSSVGPKSSQVSNSIQPRASSGSFRQLNQAAKPFKTGRLQVTQLHSLYFEVYGNPNGQPAVVFHGGPGAGCYANHARFFNLNHYKVVLVDQRGCGRSTPLGCLEDNNTAALVADFEALREALGIDRWLLFGGSWGVTLSLAYARAHSHRVTGIILRGICLMRPSEIQWMYGGGAGNLAPAAWSSFTADLGKRELKNPLAAYHKRLTSPKDANSRDAAAKAWMGWEMSVGFGLSDNLQRWNGQKWDPAGSQPIKPPSPPSVLVNGTQHAAQPSSKGSPRAASAMQTPAQASASSSNSSDAGSSSSSSPAPGSISTSVAQAMLECHYSFNNAFLEDEPLLEGLDPLRSIPCIAVQGRLDFVCPPRTAYDLHLAWPEMELLIVPGAGHSMYNPGIQQELLKATDRMRFLAQPQSGIDRRQVPVQRARSMASI</sequence>
<protein>
    <recommendedName>
        <fullName evidence="4">prolyl aminopeptidase</fullName>
        <ecNumber evidence="4">3.4.11.5</ecNumber>
    </recommendedName>
    <alternativeName>
        <fullName evidence="9">Prolyl aminopeptidase</fullName>
    </alternativeName>
</protein>
<evidence type="ECO:0000256" key="1">
    <source>
        <dbReference type="ARBA" id="ARBA00001585"/>
    </source>
</evidence>
<dbReference type="InterPro" id="IPR002410">
    <property type="entry name" value="Peptidase_S33"/>
</dbReference>
<dbReference type="GO" id="GO:0006508">
    <property type="term" value="P:proteolysis"/>
    <property type="evidence" value="ECO:0007669"/>
    <property type="project" value="UniProtKB-KW"/>
</dbReference>
<feature type="compositionally biased region" description="Low complexity" evidence="10">
    <location>
        <begin position="330"/>
        <end position="363"/>
    </location>
</feature>
<dbReference type="EMBL" id="JALJOS010000016">
    <property type="protein sequence ID" value="KAK9828219.1"/>
    <property type="molecule type" value="Genomic_DNA"/>
</dbReference>
<dbReference type="SUPFAM" id="SSF53474">
    <property type="entry name" value="alpha/beta-Hydrolases"/>
    <property type="match status" value="1"/>
</dbReference>
<evidence type="ECO:0000256" key="5">
    <source>
        <dbReference type="ARBA" id="ARBA00022438"/>
    </source>
</evidence>
<comment type="subcellular location">
    <subcellularLocation>
        <location evidence="2">Cytoplasm</location>
    </subcellularLocation>
</comment>
<dbReference type="GO" id="GO:0005737">
    <property type="term" value="C:cytoplasm"/>
    <property type="evidence" value="ECO:0007669"/>
    <property type="project" value="UniProtKB-SubCell"/>
</dbReference>
<reference evidence="12 13" key="1">
    <citation type="journal article" date="2024" name="Nat. Commun.">
        <title>Phylogenomics reveals the evolutionary origins of lichenization in chlorophyte algae.</title>
        <authorList>
            <person name="Puginier C."/>
            <person name="Libourel C."/>
            <person name="Otte J."/>
            <person name="Skaloud P."/>
            <person name="Haon M."/>
            <person name="Grisel S."/>
            <person name="Petersen M."/>
            <person name="Berrin J.G."/>
            <person name="Delaux P.M."/>
            <person name="Dal Grande F."/>
            <person name="Keller J."/>
        </authorList>
    </citation>
    <scope>NUCLEOTIDE SEQUENCE [LARGE SCALE GENOMIC DNA]</scope>
    <source>
        <strain evidence="12 13">SAG 2145</strain>
    </source>
</reference>
<dbReference type="Proteomes" id="UP001438707">
    <property type="component" value="Unassembled WGS sequence"/>
</dbReference>
<feature type="region of interest" description="Disordered" evidence="10">
    <location>
        <begin position="53"/>
        <end position="73"/>
    </location>
</feature>
<dbReference type="PRINTS" id="PR00793">
    <property type="entry name" value="PROAMNOPTASE"/>
</dbReference>
<feature type="compositionally biased region" description="Polar residues" evidence="10">
    <location>
        <begin position="61"/>
        <end position="73"/>
    </location>
</feature>
<dbReference type="PANTHER" id="PTHR43722">
    <property type="entry name" value="PROLINE IMINOPEPTIDASE"/>
    <property type="match status" value="1"/>
</dbReference>
<dbReference type="Pfam" id="PF00561">
    <property type="entry name" value="Abhydrolase_1"/>
    <property type="match status" value="1"/>
</dbReference>
<comment type="caution">
    <text evidence="12">The sequence shown here is derived from an EMBL/GenBank/DDBJ whole genome shotgun (WGS) entry which is preliminary data.</text>
</comment>
<dbReference type="PANTHER" id="PTHR43722:SF1">
    <property type="entry name" value="PROLINE IMINOPEPTIDASE"/>
    <property type="match status" value="1"/>
</dbReference>
<dbReference type="InterPro" id="IPR005944">
    <property type="entry name" value="Pro_iminopeptidase"/>
</dbReference>
<dbReference type="InterPro" id="IPR000073">
    <property type="entry name" value="AB_hydrolase_1"/>
</dbReference>
<dbReference type="Gene3D" id="3.40.50.1820">
    <property type="entry name" value="alpha/beta hydrolase"/>
    <property type="match status" value="1"/>
</dbReference>
<dbReference type="EC" id="3.4.11.5" evidence="4"/>
<comment type="catalytic activity">
    <reaction evidence="1">
        <text>Release of N-terminal proline from a peptide.</text>
        <dbReference type="EC" id="3.4.11.5"/>
    </reaction>
</comment>